<organism evidence="2 3">
    <name type="scientific">Streptomyces apricus</name>
    <dbReference type="NCBI Taxonomy" id="1828112"/>
    <lineage>
        <taxon>Bacteria</taxon>
        <taxon>Bacillati</taxon>
        <taxon>Actinomycetota</taxon>
        <taxon>Actinomycetes</taxon>
        <taxon>Kitasatosporales</taxon>
        <taxon>Streptomycetaceae</taxon>
        <taxon>Streptomyces</taxon>
    </lineage>
</organism>
<dbReference type="InterPro" id="IPR051317">
    <property type="entry name" value="Gfo/Idh/MocA_oxidoreduct"/>
</dbReference>
<evidence type="ECO:0000313" key="3">
    <source>
        <dbReference type="Proteomes" id="UP000324965"/>
    </source>
</evidence>
<evidence type="ECO:0000313" key="2">
    <source>
        <dbReference type="EMBL" id="KAA0920567.1"/>
    </source>
</evidence>
<dbReference type="PANTHER" id="PTHR43708:SF4">
    <property type="entry name" value="OXIDOREDUCTASE YCEM-RELATED"/>
    <property type="match status" value="1"/>
</dbReference>
<reference evidence="2 3" key="1">
    <citation type="submission" date="2019-05" db="EMBL/GenBank/DDBJ databases">
        <authorList>
            <person name="Hariharan J."/>
            <person name="Choudoir M.J."/>
            <person name="Diebold P."/>
            <person name="Panke-Buisse K."/>
            <person name="Buckley D.H."/>
        </authorList>
    </citation>
    <scope>NUCLEOTIDE SEQUENCE [LARGE SCALE GENOMIC DNA]</scope>
    <source>
        <strain evidence="2 3">SUN51</strain>
    </source>
</reference>
<name>A0A5A9ZTK7_9ACTN</name>
<dbReference type="EMBL" id="VDFC01000097">
    <property type="protein sequence ID" value="KAA0920567.1"/>
    <property type="molecule type" value="Genomic_DNA"/>
</dbReference>
<comment type="caution">
    <text evidence="2">The sequence shown here is derived from an EMBL/GenBank/DDBJ whole genome shotgun (WGS) entry which is preliminary data.</text>
</comment>
<dbReference type="Gene3D" id="3.30.360.10">
    <property type="entry name" value="Dihydrodipicolinate Reductase, domain 2"/>
    <property type="match status" value="1"/>
</dbReference>
<dbReference type="Gene3D" id="3.40.50.720">
    <property type="entry name" value="NAD(P)-binding Rossmann-like Domain"/>
    <property type="match status" value="1"/>
</dbReference>
<dbReference type="OrthoDB" id="9815825at2"/>
<keyword evidence="3" id="KW-1185">Reference proteome</keyword>
<accession>A0A5A9ZTK7</accession>
<sequence>MHRIGIIGTGDIARKVYLPLLIDNPEVEIVGLASRTRGKADALARKYRLDTVVNNVEELLRLRPDMVFVHASTSSHFELVRACLDSETHVYVDKPLSETLDETYRLERQARRQGLLLAVGFNRRFAPMVRAAMKAVPNPSIIISEKHRMSLQPSPPFGTVYNDLIHAIVLACWAGSIPTDVVVQGAGIIDDDHLRAATAALLAPTCHAYVAMARDTGNDMERFFIAGGTTSATVVDLDRAVVQENGRTTTQTFGSWDSIFLRRGFVGLVNHVLDSLASPEECLVSATAVLRTHCLTDQIAQSITRR</sequence>
<dbReference type="Pfam" id="PF01408">
    <property type="entry name" value="GFO_IDH_MocA"/>
    <property type="match status" value="1"/>
</dbReference>
<proteinExistence type="predicted"/>
<protein>
    <submittedName>
        <fullName evidence="2">Gfo/Idh/MocA family oxidoreductase</fullName>
    </submittedName>
</protein>
<dbReference type="Proteomes" id="UP000324965">
    <property type="component" value="Unassembled WGS sequence"/>
</dbReference>
<dbReference type="SUPFAM" id="SSF55347">
    <property type="entry name" value="Glyceraldehyde-3-phosphate dehydrogenase-like, C-terminal domain"/>
    <property type="match status" value="1"/>
</dbReference>
<gene>
    <name evidence="2" type="ORF">FGF04_37710</name>
</gene>
<evidence type="ECO:0000259" key="1">
    <source>
        <dbReference type="Pfam" id="PF01408"/>
    </source>
</evidence>
<dbReference type="SUPFAM" id="SSF51735">
    <property type="entry name" value="NAD(P)-binding Rossmann-fold domains"/>
    <property type="match status" value="1"/>
</dbReference>
<dbReference type="RefSeq" id="WP_149515900.1">
    <property type="nucleotide sequence ID" value="NZ_VDFC01000097.1"/>
</dbReference>
<feature type="domain" description="Gfo/Idh/MocA-like oxidoreductase N-terminal" evidence="1">
    <location>
        <begin position="3"/>
        <end position="121"/>
    </location>
</feature>
<dbReference type="AlphaFoldDB" id="A0A5A9ZTK7"/>
<dbReference type="InterPro" id="IPR036291">
    <property type="entry name" value="NAD(P)-bd_dom_sf"/>
</dbReference>
<dbReference type="GO" id="GO:0000166">
    <property type="term" value="F:nucleotide binding"/>
    <property type="evidence" value="ECO:0007669"/>
    <property type="project" value="InterPro"/>
</dbReference>
<dbReference type="PANTHER" id="PTHR43708">
    <property type="entry name" value="CONSERVED EXPRESSED OXIDOREDUCTASE (EUROFUNG)"/>
    <property type="match status" value="1"/>
</dbReference>
<dbReference type="InterPro" id="IPR000683">
    <property type="entry name" value="Gfo/Idh/MocA-like_OxRdtase_N"/>
</dbReference>